<reference evidence="9 10" key="1">
    <citation type="submission" date="2019-02" db="EMBL/GenBank/DDBJ databases">
        <title>Deep-cultivation of Planctomycetes and their phenomic and genomic characterization uncovers novel biology.</title>
        <authorList>
            <person name="Wiegand S."/>
            <person name="Jogler M."/>
            <person name="Boedeker C."/>
            <person name="Pinto D."/>
            <person name="Vollmers J."/>
            <person name="Rivas-Marin E."/>
            <person name="Kohn T."/>
            <person name="Peeters S.H."/>
            <person name="Heuer A."/>
            <person name="Rast P."/>
            <person name="Oberbeckmann S."/>
            <person name="Bunk B."/>
            <person name="Jeske O."/>
            <person name="Meyerdierks A."/>
            <person name="Storesund J.E."/>
            <person name="Kallscheuer N."/>
            <person name="Luecker S."/>
            <person name="Lage O.M."/>
            <person name="Pohl T."/>
            <person name="Merkel B.J."/>
            <person name="Hornburger P."/>
            <person name="Mueller R.-W."/>
            <person name="Bruemmer F."/>
            <person name="Labrenz M."/>
            <person name="Spormann A.M."/>
            <person name="Op Den Camp H."/>
            <person name="Overmann J."/>
            <person name="Amann R."/>
            <person name="Jetten M.S.M."/>
            <person name="Mascher T."/>
            <person name="Medema M.H."/>
            <person name="Devos D.P."/>
            <person name="Kaster A.-K."/>
            <person name="Ovreas L."/>
            <person name="Rohde M."/>
            <person name="Galperin M.Y."/>
            <person name="Jogler C."/>
        </authorList>
    </citation>
    <scope>NUCLEOTIDE SEQUENCE [LARGE SCALE GENOMIC DNA]</scope>
    <source>
        <strain evidence="9 10">Pla144</strain>
    </source>
</reference>
<evidence type="ECO:0000256" key="1">
    <source>
        <dbReference type="ARBA" id="ARBA00002591"/>
    </source>
</evidence>
<dbReference type="Proteomes" id="UP000318437">
    <property type="component" value="Unassembled WGS sequence"/>
</dbReference>
<organism evidence="9 10">
    <name type="scientific">Bythopirellula polymerisocia</name>
    <dbReference type="NCBI Taxonomy" id="2528003"/>
    <lineage>
        <taxon>Bacteria</taxon>
        <taxon>Pseudomonadati</taxon>
        <taxon>Planctomycetota</taxon>
        <taxon>Planctomycetia</taxon>
        <taxon>Pirellulales</taxon>
        <taxon>Lacipirellulaceae</taxon>
        <taxon>Bythopirellula</taxon>
    </lineage>
</organism>
<evidence type="ECO:0000256" key="2">
    <source>
        <dbReference type="ARBA" id="ARBA00004117"/>
    </source>
</evidence>
<comment type="caution">
    <text evidence="9">The sequence shown here is derived from an EMBL/GenBank/DDBJ whole genome shotgun (WGS) entry which is preliminary data.</text>
</comment>
<evidence type="ECO:0000256" key="8">
    <source>
        <dbReference type="ARBA" id="ARBA00023237"/>
    </source>
</evidence>
<dbReference type="GO" id="GO:0071973">
    <property type="term" value="P:bacterial-type flagellum-dependent cell motility"/>
    <property type="evidence" value="ECO:0007669"/>
    <property type="project" value="InterPro"/>
</dbReference>
<dbReference type="AlphaFoldDB" id="A0A5C6CLQ8"/>
<proteinExistence type="inferred from homology"/>
<keyword evidence="5" id="KW-0732">Signal</keyword>
<evidence type="ECO:0000256" key="5">
    <source>
        <dbReference type="ARBA" id="ARBA00022729"/>
    </source>
</evidence>
<name>A0A5C6CLQ8_9BACT</name>
<accession>A0A5C6CLQ8</accession>
<dbReference type="GO" id="GO:0003774">
    <property type="term" value="F:cytoskeletal motor activity"/>
    <property type="evidence" value="ECO:0007669"/>
    <property type="project" value="InterPro"/>
</dbReference>
<evidence type="ECO:0000313" key="10">
    <source>
        <dbReference type="Proteomes" id="UP000318437"/>
    </source>
</evidence>
<evidence type="ECO:0000256" key="7">
    <source>
        <dbReference type="ARBA" id="ARBA00023143"/>
    </source>
</evidence>
<dbReference type="EMBL" id="SJPS01000004">
    <property type="protein sequence ID" value="TWU25550.1"/>
    <property type="molecule type" value="Genomic_DNA"/>
</dbReference>
<dbReference type="OrthoDB" id="252240at2"/>
<keyword evidence="9" id="KW-0282">Flagellum</keyword>
<dbReference type="Pfam" id="PF02107">
    <property type="entry name" value="FlgH"/>
    <property type="match status" value="1"/>
</dbReference>
<keyword evidence="6" id="KW-0472">Membrane</keyword>
<dbReference type="RefSeq" id="WP_146451149.1">
    <property type="nucleotide sequence ID" value="NZ_SJPS01000004.1"/>
</dbReference>
<dbReference type="GO" id="GO:0009279">
    <property type="term" value="C:cell outer membrane"/>
    <property type="evidence" value="ECO:0007669"/>
    <property type="project" value="UniProtKB-SubCell"/>
</dbReference>
<protein>
    <submittedName>
        <fullName evidence="9">Flagellar L-ring protein</fullName>
    </submittedName>
</protein>
<keyword evidence="7" id="KW-0975">Bacterial flagellum</keyword>
<dbReference type="PANTHER" id="PTHR34933">
    <property type="entry name" value="FLAGELLAR L-RING PROTEIN"/>
    <property type="match status" value="1"/>
</dbReference>
<evidence type="ECO:0000256" key="4">
    <source>
        <dbReference type="ARBA" id="ARBA00006929"/>
    </source>
</evidence>
<evidence type="ECO:0000256" key="6">
    <source>
        <dbReference type="ARBA" id="ARBA00023136"/>
    </source>
</evidence>
<evidence type="ECO:0000313" key="9">
    <source>
        <dbReference type="EMBL" id="TWU25550.1"/>
    </source>
</evidence>
<gene>
    <name evidence="9" type="primary">flgH</name>
    <name evidence="9" type="ORF">Pla144_27570</name>
</gene>
<keyword evidence="9" id="KW-0969">Cilium</keyword>
<sequence>MIYLKPQFAHSFAVLFALLAIDTSADWASAQDGSLYLQPSQGRDGLTLEDSSFMYQELPPESLPRKLQLHSIITVLVDVRSRFLSEGDAQNRKTQSLTAVLADWIRLENGSLKPAPQNDGDPRVAGTLNSQYRVQSDVELLDSLAFRMAVEIVDIQPNGNLVIEGHQTINNNEEQWRISLSGVVRREAIQADNTVSSDAIYDLSIDKEEMGQVRDAYARGWFSKWYDRYKPF</sequence>
<dbReference type="InterPro" id="IPR000527">
    <property type="entry name" value="Flag_Lring"/>
</dbReference>
<dbReference type="GO" id="GO:0009427">
    <property type="term" value="C:bacterial-type flagellum basal body, distal rod, L ring"/>
    <property type="evidence" value="ECO:0007669"/>
    <property type="project" value="InterPro"/>
</dbReference>
<comment type="similarity">
    <text evidence="4">Belongs to the FlgH family.</text>
</comment>
<keyword evidence="8" id="KW-0998">Cell outer membrane</keyword>
<comment type="subcellular location">
    <subcellularLocation>
        <location evidence="2">Bacterial flagellum basal body</location>
    </subcellularLocation>
    <subcellularLocation>
        <location evidence="3">Cell outer membrane</location>
    </subcellularLocation>
</comment>
<dbReference type="PANTHER" id="PTHR34933:SF1">
    <property type="entry name" value="FLAGELLAR L-RING PROTEIN"/>
    <property type="match status" value="1"/>
</dbReference>
<keyword evidence="10" id="KW-1185">Reference proteome</keyword>
<evidence type="ECO:0000256" key="3">
    <source>
        <dbReference type="ARBA" id="ARBA00004442"/>
    </source>
</evidence>
<keyword evidence="9" id="KW-0966">Cell projection</keyword>
<comment type="function">
    <text evidence="1">Assembles around the rod to form the L-ring and probably protects the motor/basal body from shearing forces during rotation.</text>
</comment>